<keyword evidence="3" id="KW-1185">Reference proteome</keyword>
<protein>
    <submittedName>
        <fullName evidence="2">Uncharacterized protein</fullName>
    </submittedName>
</protein>
<reference evidence="3" key="1">
    <citation type="journal article" date="2021" name="Int. J. Syst. Evol. Microbiol.">
        <title>Actinocatenispora comari sp. nov., an endophytic actinomycete isolated from aerial parts of Comarum salesowianum.</title>
        <authorList>
            <person name="Oyunbileg N."/>
            <person name="Iizaka Y."/>
            <person name="Hamada M."/>
            <person name="Davaapurev B.O."/>
            <person name="Fukumoto A."/>
            <person name="Tsetseg B."/>
            <person name="Kato F."/>
            <person name="Tamura T."/>
            <person name="Batkhuu J."/>
            <person name="Anzai Y."/>
        </authorList>
    </citation>
    <scope>NUCLEOTIDE SEQUENCE [LARGE SCALE GENOMIC DNA]</scope>
    <source>
        <strain evidence="3">NUM-2625</strain>
    </source>
</reference>
<sequence>MRVLTCARRADLRVMTRAPGPTDVPAGAKRPESQVTVPRRARRAGAHLRRARGTPQRVGSRRRTRQEGGRADAELGVGARTARRQSVAAFQPPPTRDRETAATPGVGVRVPPRPNPWALR</sequence>
<evidence type="ECO:0000313" key="3">
    <source>
        <dbReference type="Proteomes" id="UP000614996"/>
    </source>
</evidence>
<feature type="region of interest" description="Disordered" evidence="1">
    <location>
        <begin position="14"/>
        <end position="120"/>
    </location>
</feature>
<dbReference type="AlphaFoldDB" id="A0A8J4AKQ0"/>
<gene>
    <name evidence="2" type="ORF">NUM_64890</name>
</gene>
<feature type="compositionally biased region" description="Basic residues" evidence="1">
    <location>
        <begin position="39"/>
        <end position="52"/>
    </location>
</feature>
<dbReference type="EMBL" id="BOPO01000132">
    <property type="protein sequence ID" value="GIL31235.1"/>
    <property type="molecule type" value="Genomic_DNA"/>
</dbReference>
<evidence type="ECO:0000256" key="1">
    <source>
        <dbReference type="SAM" id="MobiDB-lite"/>
    </source>
</evidence>
<dbReference type="Proteomes" id="UP000614996">
    <property type="component" value="Unassembled WGS sequence"/>
</dbReference>
<proteinExistence type="predicted"/>
<evidence type="ECO:0000313" key="2">
    <source>
        <dbReference type="EMBL" id="GIL31235.1"/>
    </source>
</evidence>
<name>A0A8J4AKQ0_9ACTN</name>
<feature type="compositionally biased region" description="Pro residues" evidence="1">
    <location>
        <begin position="111"/>
        <end position="120"/>
    </location>
</feature>
<comment type="caution">
    <text evidence="2">The sequence shown here is derived from an EMBL/GenBank/DDBJ whole genome shotgun (WGS) entry which is preliminary data.</text>
</comment>
<organism evidence="2 3">
    <name type="scientific">Actinocatenispora comari</name>
    <dbReference type="NCBI Taxonomy" id="2807577"/>
    <lineage>
        <taxon>Bacteria</taxon>
        <taxon>Bacillati</taxon>
        <taxon>Actinomycetota</taxon>
        <taxon>Actinomycetes</taxon>
        <taxon>Micromonosporales</taxon>
        <taxon>Micromonosporaceae</taxon>
        <taxon>Actinocatenispora</taxon>
    </lineage>
</organism>
<accession>A0A8J4AKQ0</accession>